<organism evidence="1">
    <name type="scientific">Cladocopium goreaui</name>
    <dbReference type="NCBI Taxonomy" id="2562237"/>
    <lineage>
        <taxon>Eukaryota</taxon>
        <taxon>Sar</taxon>
        <taxon>Alveolata</taxon>
        <taxon>Dinophyceae</taxon>
        <taxon>Suessiales</taxon>
        <taxon>Symbiodiniaceae</taxon>
        <taxon>Cladocopium</taxon>
    </lineage>
</organism>
<reference evidence="1" key="1">
    <citation type="submission" date="2022-10" db="EMBL/GenBank/DDBJ databases">
        <authorList>
            <person name="Chen Y."/>
            <person name="Dougan E. K."/>
            <person name="Chan C."/>
            <person name="Rhodes N."/>
            <person name="Thang M."/>
        </authorList>
    </citation>
    <scope>NUCLEOTIDE SEQUENCE</scope>
</reference>
<evidence type="ECO:0000313" key="1">
    <source>
        <dbReference type="EMBL" id="CAI3979658.1"/>
    </source>
</evidence>
<gene>
    <name evidence="1" type="ORF">C1SCF055_LOCUS7595</name>
</gene>
<reference evidence="2" key="2">
    <citation type="submission" date="2024-04" db="EMBL/GenBank/DDBJ databases">
        <authorList>
            <person name="Chen Y."/>
            <person name="Shah S."/>
            <person name="Dougan E. K."/>
            <person name="Thang M."/>
            <person name="Chan C."/>
        </authorList>
    </citation>
    <scope>NUCLEOTIDE SEQUENCE [LARGE SCALE GENOMIC DNA]</scope>
</reference>
<dbReference type="Proteomes" id="UP001152797">
    <property type="component" value="Unassembled WGS sequence"/>
</dbReference>
<accession>A0A9P1BWJ2</accession>
<proteinExistence type="predicted"/>
<keyword evidence="3" id="KW-1185">Reference proteome</keyword>
<dbReference type="EMBL" id="CAMXCT020000503">
    <property type="protein sequence ID" value="CAL1133033.1"/>
    <property type="molecule type" value="Genomic_DNA"/>
</dbReference>
<name>A0A9P1BWJ2_9DINO</name>
<comment type="caution">
    <text evidence="1">The sequence shown here is derived from an EMBL/GenBank/DDBJ whole genome shotgun (WGS) entry which is preliminary data.</text>
</comment>
<evidence type="ECO:0000313" key="3">
    <source>
        <dbReference type="Proteomes" id="UP001152797"/>
    </source>
</evidence>
<evidence type="ECO:0000313" key="2">
    <source>
        <dbReference type="EMBL" id="CAL1133033.1"/>
    </source>
</evidence>
<protein>
    <submittedName>
        <fullName evidence="1">Uncharacterized protein</fullName>
    </submittedName>
</protein>
<dbReference type="AlphaFoldDB" id="A0A9P1BWJ2"/>
<dbReference type="EMBL" id="CAMXCT030000503">
    <property type="protein sequence ID" value="CAL4766970.1"/>
    <property type="molecule type" value="Genomic_DNA"/>
</dbReference>
<dbReference type="EMBL" id="CAMXCT010000503">
    <property type="protein sequence ID" value="CAI3979658.1"/>
    <property type="molecule type" value="Genomic_DNA"/>
</dbReference>
<feature type="non-terminal residue" evidence="1">
    <location>
        <position position="225"/>
    </location>
</feature>
<sequence length="225" mass="22622">MPGGALLMGGDAAGFKAWDQGLPCASGASLALTLYDATQNLTLTQELAHGSSQSFGCNTVNSDYAGGPVSSSGLLSTPVLGEELQSLTSTTRSCASAVEGHSGDISILCSGGVLKADASLCSPLGCDATTTPVEVVVGGSTRSISATQAMLHGEHFVADSCSNVDSGYEGSINVTCYLGTLMSSSCRPKPCEDTVKYVTHAGLNLLARLNGDSLGSTSPAPSGFE</sequence>